<feature type="compositionally biased region" description="Basic and acidic residues" evidence="1">
    <location>
        <begin position="234"/>
        <end position="247"/>
    </location>
</feature>
<gene>
    <name evidence="4" type="ORF">ACFFUU_02025</name>
</gene>
<organism evidence="4 5">
    <name type="scientific">Flavobacterium paronense</name>
    <dbReference type="NCBI Taxonomy" id="1392775"/>
    <lineage>
        <taxon>Bacteria</taxon>
        <taxon>Pseudomonadati</taxon>
        <taxon>Bacteroidota</taxon>
        <taxon>Flavobacteriia</taxon>
        <taxon>Flavobacteriales</taxon>
        <taxon>Flavobacteriaceae</taxon>
        <taxon>Flavobacterium</taxon>
    </lineage>
</organism>
<feature type="signal peptide" evidence="2">
    <location>
        <begin position="1"/>
        <end position="17"/>
    </location>
</feature>
<dbReference type="Gene3D" id="2.160.20.120">
    <property type="match status" value="1"/>
</dbReference>
<dbReference type="RefSeq" id="WP_290284964.1">
    <property type="nucleotide sequence ID" value="NZ_JAUFQN010000019.1"/>
</dbReference>
<reference evidence="4 5" key="1">
    <citation type="submission" date="2024-09" db="EMBL/GenBank/DDBJ databases">
        <authorList>
            <person name="Sun Q."/>
            <person name="Mori K."/>
        </authorList>
    </citation>
    <scope>NUCLEOTIDE SEQUENCE [LARGE SCALE GENOMIC DNA]</scope>
    <source>
        <strain evidence="4 5">CECT 8460</strain>
    </source>
</reference>
<evidence type="ECO:0000259" key="3">
    <source>
        <dbReference type="Pfam" id="PF10988"/>
    </source>
</evidence>
<proteinExistence type="predicted"/>
<evidence type="ECO:0000313" key="5">
    <source>
        <dbReference type="Proteomes" id="UP001589576"/>
    </source>
</evidence>
<evidence type="ECO:0000256" key="1">
    <source>
        <dbReference type="SAM" id="MobiDB-lite"/>
    </source>
</evidence>
<dbReference type="PROSITE" id="PS51257">
    <property type="entry name" value="PROKAR_LIPOPROTEIN"/>
    <property type="match status" value="1"/>
</dbReference>
<comment type="caution">
    <text evidence="4">The sequence shown here is derived from an EMBL/GenBank/DDBJ whole genome shotgun (WGS) entry which is preliminary data.</text>
</comment>
<dbReference type="InterPro" id="IPR021255">
    <property type="entry name" value="DUF2807"/>
</dbReference>
<dbReference type="Proteomes" id="UP001589576">
    <property type="component" value="Unassembled WGS sequence"/>
</dbReference>
<keyword evidence="5" id="KW-1185">Reference proteome</keyword>
<keyword evidence="2" id="KW-0732">Signal</keyword>
<feature type="domain" description="Putative auto-transporter adhesin head GIN" evidence="3">
    <location>
        <begin position="51"/>
        <end position="231"/>
    </location>
</feature>
<protein>
    <submittedName>
        <fullName evidence="4">Head GIN domain-containing protein</fullName>
    </submittedName>
</protein>
<sequence length="247" mass="26223">MVKFVVFCTKIIAATIAATLFSSCHVRDIHFGDGIDGNGNVKTEKRNVEGNFTKVEISRGMNVTLEQADTYFVEVEADQNLQEHITTKVENGTLFISSDENIDEATAKNVYVKLPSLTAIETTSGSSVKTKNTFSGTDIDVKTSSGSETNLNLEYDAIKCESTSGSTLNVIGKALRLNTHSSSGSTIDAKELLVNEVVSESTSGSSTDVHPLVSLNAKASSGSSIDYDSSPKTVSKEESSGGSVSKE</sequence>
<dbReference type="Pfam" id="PF10988">
    <property type="entry name" value="DUF2807"/>
    <property type="match status" value="1"/>
</dbReference>
<evidence type="ECO:0000256" key="2">
    <source>
        <dbReference type="SAM" id="SignalP"/>
    </source>
</evidence>
<feature type="chain" id="PRO_5046476198" evidence="2">
    <location>
        <begin position="18"/>
        <end position="247"/>
    </location>
</feature>
<evidence type="ECO:0000313" key="4">
    <source>
        <dbReference type="EMBL" id="MFB9088370.1"/>
    </source>
</evidence>
<feature type="compositionally biased region" description="Low complexity" evidence="1">
    <location>
        <begin position="220"/>
        <end position="230"/>
    </location>
</feature>
<feature type="region of interest" description="Disordered" evidence="1">
    <location>
        <begin position="220"/>
        <end position="247"/>
    </location>
</feature>
<name>A0ABV5GB74_9FLAO</name>
<accession>A0ABV5GB74</accession>
<dbReference type="EMBL" id="JBHMFB010000003">
    <property type="protein sequence ID" value="MFB9088370.1"/>
    <property type="molecule type" value="Genomic_DNA"/>
</dbReference>